<dbReference type="AlphaFoldDB" id="A0ABD6EWJ3"/>
<proteinExistence type="predicted"/>
<dbReference type="EMBL" id="JBGFUD010007197">
    <property type="protein sequence ID" value="MFH4981433.1"/>
    <property type="molecule type" value="Genomic_DNA"/>
</dbReference>
<evidence type="ECO:0000313" key="2">
    <source>
        <dbReference type="Proteomes" id="UP001608902"/>
    </source>
</evidence>
<evidence type="ECO:0000313" key="1">
    <source>
        <dbReference type="EMBL" id="MFH4981433.1"/>
    </source>
</evidence>
<reference evidence="1 2" key="1">
    <citation type="submission" date="2024-08" db="EMBL/GenBank/DDBJ databases">
        <title>Gnathostoma spinigerum genome.</title>
        <authorList>
            <person name="Gonzalez-Bertolin B."/>
            <person name="Monzon S."/>
            <person name="Zaballos A."/>
            <person name="Jimenez P."/>
            <person name="Dekumyoy P."/>
            <person name="Varona S."/>
            <person name="Cuesta I."/>
            <person name="Sumanam S."/>
            <person name="Adisakwattana P."/>
            <person name="Gasser R.B."/>
            <person name="Hernandez-Gonzalez A."/>
            <person name="Young N.D."/>
            <person name="Perteguer M.J."/>
        </authorList>
    </citation>
    <scope>NUCLEOTIDE SEQUENCE [LARGE SCALE GENOMIC DNA]</scope>
    <source>
        <strain evidence="1">AL3</strain>
        <tissue evidence="1">Liver</tissue>
    </source>
</reference>
<protein>
    <submittedName>
        <fullName evidence="1">Uncharacterized protein</fullName>
    </submittedName>
</protein>
<organism evidence="1 2">
    <name type="scientific">Gnathostoma spinigerum</name>
    <dbReference type="NCBI Taxonomy" id="75299"/>
    <lineage>
        <taxon>Eukaryota</taxon>
        <taxon>Metazoa</taxon>
        <taxon>Ecdysozoa</taxon>
        <taxon>Nematoda</taxon>
        <taxon>Chromadorea</taxon>
        <taxon>Rhabditida</taxon>
        <taxon>Spirurina</taxon>
        <taxon>Gnathostomatomorpha</taxon>
        <taxon>Gnathostomatoidea</taxon>
        <taxon>Gnathostomatidae</taxon>
        <taxon>Gnathostoma</taxon>
    </lineage>
</organism>
<keyword evidence="2" id="KW-1185">Reference proteome</keyword>
<accession>A0ABD6EWJ3</accession>
<dbReference type="Proteomes" id="UP001608902">
    <property type="component" value="Unassembled WGS sequence"/>
</dbReference>
<comment type="caution">
    <text evidence="1">The sequence shown here is derived from an EMBL/GenBank/DDBJ whole genome shotgun (WGS) entry which is preliminary data.</text>
</comment>
<gene>
    <name evidence="1" type="ORF">AB6A40_008142</name>
</gene>
<name>A0ABD6EWJ3_9BILA</name>
<sequence length="70" mass="7807">MGEVVLRQCESQLNVLIDEIAEDSSELLIERPRFAHGIVVLANYRRPGELITVAVLLNTCSIGLQLLFNL</sequence>